<name>A0A5J6WKR0_MORMI</name>
<comment type="similarity">
    <text evidence="1">Belongs to the GSP E family.</text>
</comment>
<dbReference type="AlphaFoldDB" id="A0A5J6WKR0"/>
<proteinExistence type="inferred from homology"/>
<dbReference type="InterPro" id="IPR003593">
    <property type="entry name" value="AAA+_ATPase"/>
</dbReference>
<accession>A0A5J6WKR0</accession>
<dbReference type="Pfam" id="PF00437">
    <property type="entry name" value="T2SSE"/>
    <property type="match status" value="1"/>
</dbReference>
<protein>
    <submittedName>
        <fullName evidence="3">CpaF family protein</fullName>
    </submittedName>
</protein>
<evidence type="ECO:0000259" key="2">
    <source>
        <dbReference type="SMART" id="SM00382"/>
    </source>
</evidence>
<dbReference type="InterPro" id="IPR050921">
    <property type="entry name" value="T4SS_GSP_E_ATPase"/>
</dbReference>
<dbReference type="Gene3D" id="3.30.450.380">
    <property type="match status" value="1"/>
</dbReference>
<reference evidence="3 4" key="1">
    <citation type="submission" date="2019-09" db="EMBL/GenBank/DDBJ databases">
        <title>Hybrid Assembly of the complete Genome of the Deep-Sea Bacterium Moritella marina from long Nanopore and Illumina reads.</title>
        <authorList>
            <person name="Magin S."/>
            <person name="Georgoulis A."/>
            <person name="Papadimitriou K."/>
            <person name="Iliakis G."/>
            <person name="Vorgias C.E."/>
        </authorList>
    </citation>
    <scope>NUCLEOTIDE SEQUENCE [LARGE SCALE GENOMIC DNA]</scope>
    <source>
        <strain evidence="3 4">MP-1</strain>
    </source>
</reference>
<dbReference type="InterPro" id="IPR001482">
    <property type="entry name" value="T2SS/T4SS_dom"/>
</dbReference>
<keyword evidence="4" id="KW-1185">Reference proteome</keyword>
<gene>
    <name evidence="3" type="ORF">FR932_13290</name>
</gene>
<dbReference type="InterPro" id="IPR027417">
    <property type="entry name" value="P-loop_NTPase"/>
</dbReference>
<organism evidence="3 4">
    <name type="scientific">Moritella marina ATCC 15381</name>
    <dbReference type="NCBI Taxonomy" id="1202962"/>
    <lineage>
        <taxon>Bacteria</taxon>
        <taxon>Pseudomonadati</taxon>
        <taxon>Pseudomonadota</taxon>
        <taxon>Gammaproteobacteria</taxon>
        <taxon>Alteromonadales</taxon>
        <taxon>Moritellaceae</taxon>
        <taxon>Moritella</taxon>
    </lineage>
</organism>
<evidence type="ECO:0000313" key="3">
    <source>
        <dbReference type="EMBL" id="QFI38756.1"/>
    </source>
</evidence>
<dbReference type="SUPFAM" id="SSF52540">
    <property type="entry name" value="P-loop containing nucleoside triphosphate hydrolases"/>
    <property type="match status" value="1"/>
</dbReference>
<dbReference type="PANTHER" id="PTHR30486">
    <property type="entry name" value="TWITCHING MOTILITY PROTEIN PILT"/>
    <property type="match status" value="1"/>
</dbReference>
<dbReference type="EMBL" id="CP044399">
    <property type="protein sequence ID" value="QFI38756.1"/>
    <property type="molecule type" value="Genomic_DNA"/>
</dbReference>
<evidence type="ECO:0000313" key="4">
    <source>
        <dbReference type="Proteomes" id="UP000327424"/>
    </source>
</evidence>
<dbReference type="Gene3D" id="3.40.50.300">
    <property type="entry name" value="P-loop containing nucleotide triphosphate hydrolases"/>
    <property type="match status" value="1"/>
</dbReference>
<sequence length="432" mass="47605">MEMSVYAKLRLQIFDALELEVVNSLTKEQLGRQLSGAIDLLAERLSLPLTEMLRAEFVTSLIDEIHGLGPLQSLMDDDGISDIMINGWSQIYIERNGLVERSMASFIDEQQLLQIAKRIANRVGRRVDESQPTCDARLADGSRVNIVIPPVALDGTSISIRKFKKSSLGLDNLAELGAMSPEMAELLMIAARCRLNILISGGTGSGKTTMMNALSQYISENERIVSIEDAAELKLQQPHVVRLETRTAGIEGNGAITQRDLVINSLRMRPDRIIVGECRGSEAFEMLQAMNTGHDGSMSTLHANTPRDALARVESMVMMATNNLPLEAIRRTIVSAVDLVIQISRLHDGSRKVMSITEVVSLEGCNVVLEEIFRFQPNMSQSQSGKVNGNFITAGLMQRSILMEKARFFGLEDKLSAAFRVGEPEFKVGEQA</sequence>
<dbReference type="KEGG" id="mmaa:FR932_13290"/>
<dbReference type="Proteomes" id="UP000327424">
    <property type="component" value="Chromosome"/>
</dbReference>
<dbReference type="RefSeq" id="WP_019439597.1">
    <property type="nucleotide sequence ID" value="NZ_ALOE01000002.1"/>
</dbReference>
<dbReference type="GO" id="GO:0016887">
    <property type="term" value="F:ATP hydrolysis activity"/>
    <property type="evidence" value="ECO:0007669"/>
    <property type="project" value="InterPro"/>
</dbReference>
<dbReference type="CDD" id="cd01130">
    <property type="entry name" value="VirB11-like_ATPase"/>
    <property type="match status" value="1"/>
</dbReference>
<evidence type="ECO:0000256" key="1">
    <source>
        <dbReference type="ARBA" id="ARBA00006611"/>
    </source>
</evidence>
<dbReference type="PANTHER" id="PTHR30486:SF15">
    <property type="entry name" value="TYPE II_IV SECRETION SYSTEM ATPASE"/>
    <property type="match status" value="1"/>
</dbReference>
<dbReference type="SMART" id="SM00382">
    <property type="entry name" value="AAA"/>
    <property type="match status" value="1"/>
</dbReference>
<dbReference type="OrthoDB" id="9810761at2"/>
<feature type="domain" description="AAA+ ATPase" evidence="2">
    <location>
        <begin position="193"/>
        <end position="347"/>
    </location>
</feature>